<keyword evidence="1" id="KW-0472">Membrane</keyword>
<feature type="signal peptide" evidence="2">
    <location>
        <begin position="1"/>
        <end position="19"/>
    </location>
</feature>
<accession>K9ZZE4</accession>
<evidence type="ECO:0000313" key="4">
    <source>
        <dbReference type="Proteomes" id="UP000010467"/>
    </source>
</evidence>
<dbReference type="KEGG" id="dpd:Deipe_1477"/>
<gene>
    <name evidence="3" type="ordered locus">Deipe_1477</name>
</gene>
<name>K9ZZE4_DEIPD</name>
<organism evidence="3 4">
    <name type="scientific">Deinococcus peraridilitoris (strain DSM 19664 / LMG 22246 / CIP 109416 / KR-200)</name>
    <dbReference type="NCBI Taxonomy" id="937777"/>
    <lineage>
        <taxon>Bacteria</taxon>
        <taxon>Thermotogati</taxon>
        <taxon>Deinococcota</taxon>
        <taxon>Deinococci</taxon>
        <taxon>Deinococcales</taxon>
        <taxon>Deinococcaceae</taxon>
        <taxon>Deinococcus</taxon>
    </lineage>
</organism>
<feature type="chain" id="PRO_5003939478" evidence="2">
    <location>
        <begin position="20"/>
        <end position="59"/>
    </location>
</feature>
<reference evidence="4" key="1">
    <citation type="submission" date="2012-03" db="EMBL/GenBank/DDBJ databases">
        <title>Complete sequence of chromosome of Deinococcus peraridilitoris DSM 19664.</title>
        <authorList>
            <person name="Lucas S."/>
            <person name="Copeland A."/>
            <person name="Lapidus A."/>
            <person name="Glavina del Rio T."/>
            <person name="Dalin E."/>
            <person name="Tice H."/>
            <person name="Bruce D."/>
            <person name="Goodwin L."/>
            <person name="Pitluck S."/>
            <person name="Peters L."/>
            <person name="Mikhailova N."/>
            <person name="Lu M."/>
            <person name="Kyrpides N."/>
            <person name="Mavromatis K."/>
            <person name="Ivanova N."/>
            <person name="Brettin T."/>
            <person name="Detter J.C."/>
            <person name="Han C."/>
            <person name="Larimer F."/>
            <person name="Land M."/>
            <person name="Hauser L."/>
            <person name="Markowitz V."/>
            <person name="Cheng J.-F."/>
            <person name="Hugenholtz P."/>
            <person name="Woyke T."/>
            <person name="Wu D."/>
            <person name="Pukall R."/>
            <person name="Steenblock K."/>
            <person name="Brambilla E."/>
            <person name="Klenk H.-P."/>
            <person name="Eisen J.A."/>
        </authorList>
    </citation>
    <scope>NUCLEOTIDE SEQUENCE [LARGE SCALE GENOMIC DNA]</scope>
    <source>
        <strain evidence="4">DSM 19664 / LMG 22246 / CIP 109416 / KR-200</strain>
    </source>
</reference>
<protein>
    <submittedName>
        <fullName evidence="3">Uncharacterized protein</fullName>
    </submittedName>
</protein>
<dbReference type="AlphaFoldDB" id="K9ZZE4"/>
<dbReference type="STRING" id="937777.Deipe_1477"/>
<evidence type="ECO:0000256" key="2">
    <source>
        <dbReference type="SAM" id="SignalP"/>
    </source>
</evidence>
<dbReference type="RefSeq" id="WP_015235326.1">
    <property type="nucleotide sequence ID" value="NC_019793.1"/>
</dbReference>
<feature type="transmembrane region" description="Helical" evidence="1">
    <location>
        <begin position="35"/>
        <end position="54"/>
    </location>
</feature>
<evidence type="ECO:0000256" key="1">
    <source>
        <dbReference type="SAM" id="Phobius"/>
    </source>
</evidence>
<evidence type="ECO:0000313" key="3">
    <source>
        <dbReference type="EMBL" id="AFZ67018.1"/>
    </source>
</evidence>
<keyword evidence="2" id="KW-0732">Signal</keyword>
<dbReference type="PATRIC" id="fig|937777.3.peg.1482"/>
<dbReference type="EMBL" id="CP003382">
    <property type="protein sequence ID" value="AFZ67018.1"/>
    <property type="molecule type" value="Genomic_DNA"/>
</dbReference>
<keyword evidence="1" id="KW-0812">Transmembrane</keyword>
<keyword evidence="1" id="KW-1133">Transmembrane helix</keyword>
<dbReference type="Proteomes" id="UP000010467">
    <property type="component" value="Chromosome"/>
</dbReference>
<sequence length="59" mass="5936">MGRFLLALIVVAAAIKAMAAGLAAPHNPHLLVDAALYTALAIVGGKALSQAIAWKGARS</sequence>
<keyword evidence="4" id="KW-1185">Reference proteome</keyword>
<proteinExistence type="predicted"/>
<dbReference type="HOGENOM" id="CLU_2952783_0_0_0"/>